<dbReference type="PANTHER" id="PTHR30146">
    <property type="entry name" value="LACI-RELATED TRANSCRIPTIONAL REPRESSOR"/>
    <property type="match status" value="1"/>
</dbReference>
<dbReference type="EMBL" id="BSPP01000002">
    <property type="protein sequence ID" value="GLS85220.1"/>
    <property type="molecule type" value="Genomic_DNA"/>
</dbReference>
<keyword evidence="4" id="KW-0472">Membrane</keyword>
<dbReference type="CDD" id="cd01392">
    <property type="entry name" value="HTH_LacI"/>
    <property type="match status" value="1"/>
</dbReference>
<dbReference type="Pfam" id="PF13377">
    <property type="entry name" value="Peripla_BP_3"/>
    <property type="match status" value="1"/>
</dbReference>
<evidence type="ECO:0000256" key="3">
    <source>
        <dbReference type="ARBA" id="ARBA00023163"/>
    </source>
</evidence>
<keyword evidence="7" id="KW-1185">Reference proteome</keyword>
<accession>A0AA37WZX7</accession>
<dbReference type="SMART" id="SM00354">
    <property type="entry name" value="HTH_LACI"/>
    <property type="match status" value="1"/>
</dbReference>
<evidence type="ECO:0000256" key="2">
    <source>
        <dbReference type="ARBA" id="ARBA00023125"/>
    </source>
</evidence>
<evidence type="ECO:0000313" key="6">
    <source>
        <dbReference type="EMBL" id="GLS85220.1"/>
    </source>
</evidence>
<sequence>MSSIRDIAARAGASVATVSRVINHSGYVAAATRARVERAIAELDYTPNAGARRMRSGASWMVGVVLPALDVPFFGIMAHVLERELFRRGYQALICCTDESADQEARYISMLLSQQVDGVLAASVLEDSRQYQRLVDAGVPIVGLDRGFPGLAAVSVAVDHHAGGRMMAEHLLALGHRRFAVIGAPRHSPPVQARVLGVEKRLAEAGLAARVALGDAHDFDACRVLAAQVMTKGLTAVIGTTDIAAIAAVHAAIGMGLSVPGDVSVIGFDDLPEARYVLPALTTVAQPLREIGVQAVAQLCGLIAGQAVPMEALPLRLVLRDTTGPVAEGPVAG</sequence>
<dbReference type="Proteomes" id="UP001157355">
    <property type="component" value="Unassembled WGS sequence"/>
</dbReference>
<name>A0AA37WZX7_9RHOB</name>
<keyword evidence="3" id="KW-0804">Transcription</keyword>
<evidence type="ECO:0000256" key="1">
    <source>
        <dbReference type="ARBA" id="ARBA00023015"/>
    </source>
</evidence>
<keyword evidence="4" id="KW-1133">Transmembrane helix</keyword>
<dbReference type="PANTHER" id="PTHR30146:SF153">
    <property type="entry name" value="LACTOSE OPERON REPRESSOR"/>
    <property type="match status" value="1"/>
</dbReference>
<dbReference type="GO" id="GO:0000976">
    <property type="term" value="F:transcription cis-regulatory region binding"/>
    <property type="evidence" value="ECO:0007669"/>
    <property type="project" value="TreeGrafter"/>
</dbReference>
<keyword evidence="2" id="KW-0238">DNA-binding</keyword>
<dbReference type="InterPro" id="IPR046335">
    <property type="entry name" value="LacI/GalR-like_sensor"/>
</dbReference>
<evidence type="ECO:0000256" key="4">
    <source>
        <dbReference type="SAM" id="Phobius"/>
    </source>
</evidence>
<feature type="domain" description="HTH lacI-type" evidence="5">
    <location>
        <begin position="2"/>
        <end position="56"/>
    </location>
</feature>
<organism evidence="6 7">
    <name type="scientific">Cypionkella aquatica</name>
    <dbReference type="NCBI Taxonomy" id="1756042"/>
    <lineage>
        <taxon>Bacteria</taxon>
        <taxon>Pseudomonadati</taxon>
        <taxon>Pseudomonadota</taxon>
        <taxon>Alphaproteobacteria</taxon>
        <taxon>Rhodobacterales</taxon>
        <taxon>Paracoccaceae</taxon>
        <taxon>Cypionkella</taxon>
    </lineage>
</organism>
<dbReference type="GO" id="GO:0003700">
    <property type="term" value="F:DNA-binding transcription factor activity"/>
    <property type="evidence" value="ECO:0007669"/>
    <property type="project" value="TreeGrafter"/>
</dbReference>
<reference evidence="6 7" key="1">
    <citation type="journal article" date="2014" name="Int. J. Syst. Evol. Microbiol.">
        <title>Complete genome sequence of Corynebacterium casei LMG S-19264T (=DSM 44701T), isolated from a smear-ripened cheese.</title>
        <authorList>
            <consortium name="US DOE Joint Genome Institute (JGI-PGF)"/>
            <person name="Walter F."/>
            <person name="Albersmeier A."/>
            <person name="Kalinowski J."/>
            <person name="Ruckert C."/>
        </authorList>
    </citation>
    <scope>NUCLEOTIDE SEQUENCE [LARGE SCALE GENOMIC DNA]</scope>
    <source>
        <strain evidence="6 7">NBRC 111766</strain>
    </source>
</reference>
<dbReference type="CDD" id="cd06267">
    <property type="entry name" value="PBP1_LacI_sugar_binding-like"/>
    <property type="match status" value="1"/>
</dbReference>
<dbReference type="Gene3D" id="3.40.50.2300">
    <property type="match status" value="2"/>
</dbReference>
<dbReference type="PROSITE" id="PS50932">
    <property type="entry name" value="HTH_LACI_2"/>
    <property type="match status" value="1"/>
</dbReference>
<evidence type="ECO:0000313" key="7">
    <source>
        <dbReference type="Proteomes" id="UP001157355"/>
    </source>
</evidence>
<keyword evidence="4" id="KW-0812">Transmembrane</keyword>
<protein>
    <submittedName>
        <fullName evidence="6">LacI family transcriptional regulator</fullName>
    </submittedName>
</protein>
<proteinExistence type="predicted"/>
<feature type="transmembrane region" description="Helical" evidence="4">
    <location>
        <begin position="60"/>
        <end position="81"/>
    </location>
</feature>
<dbReference type="AlphaFoldDB" id="A0AA37WZX7"/>
<keyword evidence="1" id="KW-0805">Transcription regulation</keyword>
<dbReference type="Gene3D" id="1.10.260.40">
    <property type="entry name" value="lambda repressor-like DNA-binding domains"/>
    <property type="match status" value="1"/>
</dbReference>
<evidence type="ECO:0000259" key="5">
    <source>
        <dbReference type="PROSITE" id="PS50932"/>
    </source>
</evidence>
<dbReference type="SUPFAM" id="SSF53822">
    <property type="entry name" value="Periplasmic binding protein-like I"/>
    <property type="match status" value="1"/>
</dbReference>
<dbReference type="RefSeq" id="WP_284323448.1">
    <property type="nucleotide sequence ID" value="NZ_BSPP01000002.1"/>
</dbReference>
<gene>
    <name evidence="6" type="ORF">GCM10010873_01930</name>
</gene>
<dbReference type="InterPro" id="IPR010982">
    <property type="entry name" value="Lambda_DNA-bd_dom_sf"/>
</dbReference>
<dbReference type="SUPFAM" id="SSF47413">
    <property type="entry name" value="lambda repressor-like DNA-binding domains"/>
    <property type="match status" value="1"/>
</dbReference>
<dbReference type="InterPro" id="IPR028082">
    <property type="entry name" value="Peripla_BP_I"/>
</dbReference>
<dbReference type="Pfam" id="PF00356">
    <property type="entry name" value="LacI"/>
    <property type="match status" value="1"/>
</dbReference>
<dbReference type="InterPro" id="IPR000843">
    <property type="entry name" value="HTH_LacI"/>
</dbReference>
<comment type="caution">
    <text evidence="6">The sequence shown here is derived from an EMBL/GenBank/DDBJ whole genome shotgun (WGS) entry which is preliminary data.</text>
</comment>